<dbReference type="InterPro" id="IPR018798">
    <property type="entry name" value="MVB12A/B"/>
</dbReference>
<evidence type="ECO:0000256" key="9">
    <source>
        <dbReference type="ARBA" id="ARBA00023036"/>
    </source>
</evidence>
<evidence type="ECO:0000256" key="3">
    <source>
        <dbReference type="ARBA" id="ARBA00010432"/>
    </source>
</evidence>
<dbReference type="PROSITE" id="PS51497">
    <property type="entry name" value="UMA"/>
    <property type="match status" value="1"/>
</dbReference>
<keyword evidence="10" id="KW-0472">Membrane</keyword>
<comment type="similarity">
    <text evidence="3">Belongs to the MVB12 family.</text>
</comment>
<dbReference type="PANTHER" id="PTHR31612:SF2">
    <property type="entry name" value="MULTIVESICULAR BODY SUBUNIT 12A"/>
    <property type="match status" value="1"/>
</dbReference>
<evidence type="ECO:0000256" key="2">
    <source>
        <dbReference type="ARBA" id="ARBA00004633"/>
    </source>
</evidence>
<evidence type="ECO:0000313" key="17">
    <source>
        <dbReference type="EMBL" id="KAJ3641529.1"/>
    </source>
</evidence>
<evidence type="ECO:0000256" key="10">
    <source>
        <dbReference type="ARBA" id="ARBA00023136"/>
    </source>
</evidence>
<proteinExistence type="inferred from homology"/>
<dbReference type="GO" id="GO:0005829">
    <property type="term" value="C:cytosol"/>
    <property type="evidence" value="ECO:0007669"/>
    <property type="project" value="TreeGrafter"/>
</dbReference>
<evidence type="ECO:0000259" key="16">
    <source>
        <dbReference type="PROSITE" id="PS51498"/>
    </source>
</evidence>
<dbReference type="GO" id="GO:0032510">
    <property type="term" value="P:endosome to lysosome transport via multivesicular body sorting pathway"/>
    <property type="evidence" value="ECO:0007669"/>
    <property type="project" value="TreeGrafter"/>
</dbReference>
<feature type="domain" description="MABP" evidence="16">
    <location>
        <begin position="17"/>
        <end position="160"/>
    </location>
</feature>
<organism evidence="17 18">
    <name type="scientific">Zophobas morio</name>
    <dbReference type="NCBI Taxonomy" id="2755281"/>
    <lineage>
        <taxon>Eukaryota</taxon>
        <taxon>Metazoa</taxon>
        <taxon>Ecdysozoa</taxon>
        <taxon>Arthropoda</taxon>
        <taxon>Hexapoda</taxon>
        <taxon>Insecta</taxon>
        <taxon>Pterygota</taxon>
        <taxon>Neoptera</taxon>
        <taxon>Endopterygota</taxon>
        <taxon>Coleoptera</taxon>
        <taxon>Polyphaga</taxon>
        <taxon>Cucujiformia</taxon>
        <taxon>Tenebrionidae</taxon>
        <taxon>Zophobas</taxon>
    </lineage>
</organism>
<reference evidence="17" key="1">
    <citation type="journal article" date="2023" name="G3 (Bethesda)">
        <title>Whole genome assemblies of Zophobas morio and Tenebrio molitor.</title>
        <authorList>
            <person name="Kaur S."/>
            <person name="Stinson S.A."/>
            <person name="diCenzo G.C."/>
        </authorList>
    </citation>
    <scope>NUCLEOTIDE SEQUENCE</scope>
    <source>
        <strain evidence="17">QUZm001</strain>
    </source>
</reference>
<protein>
    <recommendedName>
        <fullName evidence="4">Multivesicular body subunit 12A</fullName>
    </recommendedName>
    <alternativeName>
        <fullName evidence="12">ESCRT-I complex subunit MVB12A</fullName>
    </alternativeName>
    <alternativeName>
        <fullName evidence="11">Protein FAM125A</fullName>
    </alternativeName>
</protein>
<keyword evidence="7" id="KW-0967">Endosome</keyword>
<feature type="domain" description="UMA" evidence="15">
    <location>
        <begin position="253"/>
        <end position="300"/>
    </location>
</feature>
<evidence type="ECO:0000256" key="7">
    <source>
        <dbReference type="ARBA" id="ARBA00022753"/>
    </source>
</evidence>
<feature type="compositionally biased region" description="Low complexity" evidence="14">
    <location>
        <begin position="239"/>
        <end position="251"/>
    </location>
</feature>
<evidence type="ECO:0000256" key="4">
    <source>
        <dbReference type="ARBA" id="ARBA00017653"/>
    </source>
</evidence>
<evidence type="ECO:0000256" key="8">
    <source>
        <dbReference type="ARBA" id="ARBA00022927"/>
    </source>
</evidence>
<dbReference type="Pfam" id="PF10240">
    <property type="entry name" value="DUF2464"/>
    <property type="match status" value="1"/>
</dbReference>
<comment type="caution">
    <text evidence="17">The sequence shown here is derived from an EMBL/GenBank/DDBJ whole genome shotgun (WGS) entry which is preliminary data.</text>
</comment>
<evidence type="ECO:0000256" key="6">
    <source>
        <dbReference type="ARBA" id="ARBA00022490"/>
    </source>
</evidence>
<feature type="compositionally biased region" description="Pro residues" evidence="14">
    <location>
        <begin position="217"/>
        <end position="236"/>
    </location>
</feature>
<dbReference type="InterPro" id="IPR040335">
    <property type="entry name" value="MVB12A"/>
</dbReference>
<keyword evidence="8" id="KW-0653">Protein transport</keyword>
<dbReference type="GO" id="GO:0046755">
    <property type="term" value="P:viral budding"/>
    <property type="evidence" value="ECO:0007669"/>
    <property type="project" value="TreeGrafter"/>
</dbReference>
<gene>
    <name evidence="17" type="ORF">Zmor_028033</name>
</gene>
<dbReference type="InterPro" id="IPR023341">
    <property type="entry name" value="MABP"/>
</dbReference>
<dbReference type="GO" id="GO:0017124">
    <property type="term" value="F:SH3 domain binding"/>
    <property type="evidence" value="ECO:0007669"/>
    <property type="project" value="UniProtKB-KW"/>
</dbReference>
<keyword evidence="5" id="KW-0813">Transport</keyword>
<dbReference type="GO" id="GO:0032801">
    <property type="term" value="P:receptor catabolic process"/>
    <property type="evidence" value="ECO:0007669"/>
    <property type="project" value="TreeGrafter"/>
</dbReference>
<evidence type="ECO:0000256" key="1">
    <source>
        <dbReference type="ARBA" id="ARBA00004496"/>
    </source>
</evidence>
<dbReference type="Gene3D" id="2.100.10.50">
    <property type="match status" value="1"/>
</dbReference>
<comment type="subcellular location">
    <subcellularLocation>
        <location evidence="1">Cytoplasm</location>
    </subcellularLocation>
    <subcellularLocation>
        <location evidence="2">Late endosome membrane</location>
        <topology evidence="2">Peripheral membrane protein</topology>
    </subcellularLocation>
</comment>
<evidence type="ECO:0000313" key="18">
    <source>
        <dbReference type="Proteomes" id="UP001168821"/>
    </source>
</evidence>
<dbReference type="FunFam" id="2.100.10.50:FF:000002">
    <property type="entry name" value="Multivesicular body subunit 12B"/>
    <property type="match status" value="1"/>
</dbReference>
<keyword evidence="6" id="KW-0963">Cytoplasm</keyword>
<name>A0AA38M3J4_9CUCU</name>
<dbReference type="GO" id="GO:0042058">
    <property type="term" value="P:regulation of epidermal growth factor receptor signaling pathway"/>
    <property type="evidence" value="ECO:0007669"/>
    <property type="project" value="TreeGrafter"/>
</dbReference>
<dbReference type="GO" id="GO:0031902">
    <property type="term" value="C:late endosome membrane"/>
    <property type="evidence" value="ECO:0007669"/>
    <property type="project" value="UniProtKB-SubCell"/>
</dbReference>
<keyword evidence="9" id="KW-0729">SH3-binding</keyword>
<keyword evidence="18" id="KW-1185">Reference proteome</keyword>
<evidence type="ECO:0000256" key="13">
    <source>
        <dbReference type="ARBA" id="ARBA00053101"/>
    </source>
</evidence>
<evidence type="ECO:0000256" key="5">
    <source>
        <dbReference type="ARBA" id="ARBA00022448"/>
    </source>
</evidence>
<dbReference type="InterPro" id="IPR023340">
    <property type="entry name" value="UMA"/>
</dbReference>
<dbReference type="GO" id="GO:0015031">
    <property type="term" value="P:protein transport"/>
    <property type="evidence" value="ECO:0007669"/>
    <property type="project" value="UniProtKB-KW"/>
</dbReference>
<feature type="compositionally biased region" description="Pro residues" evidence="14">
    <location>
        <begin position="179"/>
        <end position="191"/>
    </location>
</feature>
<dbReference type="GO" id="GO:0019075">
    <property type="term" value="P:virus maturation"/>
    <property type="evidence" value="ECO:0007669"/>
    <property type="project" value="TreeGrafter"/>
</dbReference>
<evidence type="ECO:0000259" key="15">
    <source>
        <dbReference type="PROSITE" id="PS51497"/>
    </source>
</evidence>
<comment type="function">
    <text evidence="13">Component of the ESCRT-I complex, a regulator of vesicular trafficking process. Required for the sorting of endocytic ubiquitinated cargos into multivesicular bodies.</text>
</comment>
<evidence type="ECO:0000256" key="12">
    <source>
        <dbReference type="ARBA" id="ARBA00033024"/>
    </source>
</evidence>
<dbReference type="GO" id="GO:0000813">
    <property type="term" value="C:ESCRT I complex"/>
    <property type="evidence" value="ECO:0007669"/>
    <property type="project" value="InterPro"/>
</dbReference>
<feature type="region of interest" description="Disordered" evidence="14">
    <location>
        <begin position="163"/>
        <end position="255"/>
    </location>
</feature>
<sequence>MLKSSAETKVLNVLPNDRPITAIRIVENLDKCPKGFHPISRTYDQDQDADLRESSIFKSSSARYLCVSKTEGLPNLVIQEIFVLTDKFNPPAGFSLLNRTVDSEQRAWKKKQLCYKLVDLRETRVAITDIIVCSRLKKAPEGFKLAGELNGVTVCFKMGNVQDSQSSPDANGRSYNVAPSPPDRPPRPAPPITGGAPMYPSIASDGGDHDYEILKPPGYPTGPSRPAPKPPAPPVPHQGSTTSTLSGSTTSNLDGVPFIPNPKFLNSTTADRFQFPVIKAKTMQQILNEYDYPFNVERQT</sequence>
<dbReference type="AlphaFoldDB" id="A0AA38M3J4"/>
<accession>A0AA38M3J4</accession>
<dbReference type="PROSITE" id="PS51498">
    <property type="entry name" value="MABP"/>
    <property type="match status" value="1"/>
</dbReference>
<dbReference type="EMBL" id="JALNTZ010000009">
    <property type="protein sequence ID" value="KAJ3641529.1"/>
    <property type="molecule type" value="Genomic_DNA"/>
</dbReference>
<dbReference type="PANTHER" id="PTHR31612">
    <property type="entry name" value="MULTIVESICULAR BODY SUBUNIT 12A"/>
    <property type="match status" value="1"/>
</dbReference>
<evidence type="ECO:0000256" key="11">
    <source>
        <dbReference type="ARBA" id="ARBA00033002"/>
    </source>
</evidence>
<dbReference type="Proteomes" id="UP001168821">
    <property type="component" value="Unassembled WGS sequence"/>
</dbReference>
<evidence type="ECO:0000256" key="14">
    <source>
        <dbReference type="SAM" id="MobiDB-lite"/>
    </source>
</evidence>